<dbReference type="SUPFAM" id="SSF48208">
    <property type="entry name" value="Six-hairpin glycosidases"/>
    <property type="match status" value="1"/>
</dbReference>
<dbReference type="InterPro" id="IPR008979">
    <property type="entry name" value="Galactose-bd-like_sf"/>
</dbReference>
<keyword evidence="5" id="KW-1185">Reference proteome</keyword>
<proteinExistence type="predicted"/>
<dbReference type="Gene3D" id="2.60.120.260">
    <property type="entry name" value="Galactose-binding domain-like"/>
    <property type="match status" value="1"/>
</dbReference>
<dbReference type="Pfam" id="PF05592">
    <property type="entry name" value="Bac_rhamnosid"/>
    <property type="match status" value="1"/>
</dbReference>
<accession>A0A917J1A8</accession>
<evidence type="ECO:0000259" key="3">
    <source>
        <dbReference type="Pfam" id="PF17390"/>
    </source>
</evidence>
<dbReference type="Pfam" id="PF17389">
    <property type="entry name" value="Bac_rhamnosid6H"/>
    <property type="match status" value="1"/>
</dbReference>
<reference evidence="4" key="1">
    <citation type="journal article" date="2014" name="Int. J. Syst. Evol. Microbiol.">
        <title>Complete genome sequence of Corynebacterium casei LMG S-19264T (=DSM 44701T), isolated from a smear-ripened cheese.</title>
        <authorList>
            <consortium name="US DOE Joint Genome Institute (JGI-PGF)"/>
            <person name="Walter F."/>
            <person name="Albersmeier A."/>
            <person name="Kalinowski J."/>
            <person name="Ruckert C."/>
        </authorList>
    </citation>
    <scope>NUCLEOTIDE SEQUENCE</scope>
    <source>
        <strain evidence="4">CGMCC 1.15290</strain>
    </source>
</reference>
<sequence length="776" mass="87498">MLCAGQQPLVHADLLSKPWGAQWITCPGVAQRGYGVYHFRKKIQLQRKPEKFVIHLTADNRYRLFVNGTPVCFGPAQGDLYNWYFDSFDIAPFLKEGENVIAALVWNMGEYAAVAQVSNQTGFVLQGSGAAERLVNTDTSWQVFADSAYRPCSLNNGSLLKTYFALGPGDHFIAANYPWGWEKSLFDARAWPHAVKVGSAAVPVGYGTDNRWTLLPRTIPFMEQTFQRLHKTRRTDGVQADEHFLNGKAPVLIPAGKKASLLLDQSFNTMAYPELVVSRGRGASVKISYAEALFNNGRKGNRNEIEGKELIGNYDLFEPDGQEKRIFRPLVQRAFRYIQLDIVTGQEPLVLEDIYGMYTGYPFQEKASFTSSDTTLKEIWKVGWRTARLCAGDTYYDCPYYEQLQYIGDTRIQALISLYMSGDHRLMKKAINDFYNSRVPEGLTQGRYPSNRLQVIPPFSLYWVSMLYDFMMHRSDDVFLRQYLDAAAGVLSWYEKHIDTGKAMLGPMQWWNFTDWTSTYIPMGVPPGATDGNAAVLTLHYAYTLAQAATLFQHFGRTEEARRYQFMAGRLNKGTYEHCFDARRGLLGDTPDKNAFSQHTNIMAVLSGAVDARQQVNVLNRLLHDSALAQASFYYRFYLVQALKKAGMAERYYEQLTPWRQMLKEGLTTFAETPDPSRSDCHAWSASPNYDFLATLCGITPLTAGFKTVQVKPAMGQLTFVSGSMPLPAGNIQVMINKEAKNSAAAVIALPAGLTGVFIWKGKTYPLKEGKNEYRF</sequence>
<dbReference type="Pfam" id="PF17390">
    <property type="entry name" value="Bac_rhamnosid_C"/>
    <property type="match status" value="1"/>
</dbReference>
<feature type="domain" description="Alpha-L-rhamnosidase concanavalin-like" evidence="1">
    <location>
        <begin position="260"/>
        <end position="344"/>
    </location>
</feature>
<protein>
    <recommendedName>
        <fullName evidence="6">Alpha-L-rhamnosidase</fullName>
    </recommendedName>
</protein>
<feature type="domain" description="Alpha-L-rhamnosidase C-terminal" evidence="3">
    <location>
        <begin position="698"/>
        <end position="757"/>
    </location>
</feature>
<dbReference type="AlphaFoldDB" id="A0A917J1A8"/>
<organism evidence="4 5">
    <name type="scientific">Filimonas zeae</name>
    <dbReference type="NCBI Taxonomy" id="1737353"/>
    <lineage>
        <taxon>Bacteria</taxon>
        <taxon>Pseudomonadati</taxon>
        <taxon>Bacteroidota</taxon>
        <taxon>Chitinophagia</taxon>
        <taxon>Chitinophagales</taxon>
        <taxon>Chitinophagaceae</taxon>
        <taxon>Filimonas</taxon>
    </lineage>
</organism>
<evidence type="ECO:0008006" key="6">
    <source>
        <dbReference type="Google" id="ProtNLM"/>
    </source>
</evidence>
<dbReference type="InterPro" id="IPR035398">
    <property type="entry name" value="Bac_rhamnosid_C"/>
</dbReference>
<reference evidence="4" key="2">
    <citation type="submission" date="2020-09" db="EMBL/GenBank/DDBJ databases">
        <authorList>
            <person name="Sun Q."/>
            <person name="Zhou Y."/>
        </authorList>
    </citation>
    <scope>NUCLEOTIDE SEQUENCE</scope>
    <source>
        <strain evidence="4">CGMCC 1.15290</strain>
    </source>
</reference>
<evidence type="ECO:0000259" key="1">
    <source>
        <dbReference type="Pfam" id="PF05592"/>
    </source>
</evidence>
<evidence type="ECO:0000259" key="2">
    <source>
        <dbReference type="Pfam" id="PF17389"/>
    </source>
</evidence>
<dbReference type="InterPro" id="IPR008902">
    <property type="entry name" value="Rhamnosid_concanavalin"/>
</dbReference>
<dbReference type="PANTHER" id="PTHR34987">
    <property type="entry name" value="C, PUTATIVE (AFU_ORTHOLOGUE AFUA_3G02880)-RELATED"/>
    <property type="match status" value="1"/>
</dbReference>
<name>A0A917J1A8_9BACT</name>
<dbReference type="Gene3D" id="2.60.420.10">
    <property type="entry name" value="Maltose phosphorylase, domain 3"/>
    <property type="match status" value="1"/>
</dbReference>
<feature type="domain" description="Alpha-L-rhamnosidase six-hairpin glycosidase" evidence="2">
    <location>
        <begin position="365"/>
        <end position="689"/>
    </location>
</feature>
<dbReference type="Proteomes" id="UP000627292">
    <property type="component" value="Unassembled WGS sequence"/>
</dbReference>
<evidence type="ECO:0000313" key="4">
    <source>
        <dbReference type="EMBL" id="GGH76108.1"/>
    </source>
</evidence>
<dbReference type="InterPro" id="IPR035396">
    <property type="entry name" value="Bac_rhamnosid6H"/>
</dbReference>
<dbReference type="PANTHER" id="PTHR34987:SF2">
    <property type="entry name" value="B, PUTATIVE (AFU_ORTHOLOGUE AFUA_7G05040)-RELATED"/>
    <property type="match status" value="1"/>
</dbReference>
<evidence type="ECO:0000313" key="5">
    <source>
        <dbReference type="Proteomes" id="UP000627292"/>
    </source>
</evidence>
<dbReference type="InterPro" id="IPR008928">
    <property type="entry name" value="6-hairpin_glycosidase_sf"/>
</dbReference>
<dbReference type="EMBL" id="BMIB01000004">
    <property type="protein sequence ID" value="GGH76108.1"/>
    <property type="molecule type" value="Genomic_DNA"/>
</dbReference>
<dbReference type="SUPFAM" id="SSF49785">
    <property type="entry name" value="Galactose-binding domain-like"/>
    <property type="match status" value="1"/>
</dbReference>
<dbReference type="Gene3D" id="1.50.10.10">
    <property type="match status" value="1"/>
</dbReference>
<comment type="caution">
    <text evidence="4">The sequence shown here is derived from an EMBL/GenBank/DDBJ whole genome shotgun (WGS) entry which is preliminary data.</text>
</comment>
<dbReference type="GO" id="GO:0005975">
    <property type="term" value="P:carbohydrate metabolic process"/>
    <property type="evidence" value="ECO:0007669"/>
    <property type="project" value="InterPro"/>
</dbReference>
<gene>
    <name evidence="4" type="ORF">GCM10011379_40450</name>
</gene>
<dbReference type="InterPro" id="IPR012341">
    <property type="entry name" value="6hp_glycosidase-like_sf"/>
</dbReference>